<evidence type="ECO:0000313" key="2">
    <source>
        <dbReference type="Proteomes" id="UP000215788"/>
    </source>
</evidence>
<dbReference type="EMBL" id="NQKI01000016">
    <property type="protein sequence ID" value="OZY59225.1"/>
    <property type="molecule type" value="Genomic_DNA"/>
</dbReference>
<name>A0A266NBR7_9PSED</name>
<dbReference type="Proteomes" id="UP000215788">
    <property type="component" value="Unassembled WGS sequence"/>
</dbReference>
<dbReference type="RefSeq" id="WP_047280110.1">
    <property type="nucleotide sequence ID" value="NZ_FNLA01000002.1"/>
</dbReference>
<organism evidence="1 2">
    <name type="scientific">Pseudomonas lundensis</name>
    <dbReference type="NCBI Taxonomy" id="86185"/>
    <lineage>
        <taxon>Bacteria</taxon>
        <taxon>Pseudomonadati</taxon>
        <taxon>Pseudomonadota</taxon>
        <taxon>Gammaproteobacteria</taxon>
        <taxon>Pseudomonadales</taxon>
        <taxon>Pseudomonadaceae</taxon>
        <taxon>Pseudomonas</taxon>
    </lineage>
</organism>
<sequence>MNLLATIANLMASIAQPTKPLYTTVVYPTQGKAVVLHDDLNIRSERTWYQCTESLSGKEEKSTYPFDLHIDDNATCVEPAIQTQTDNFSLHRSFMDLMDNGWVNPANGLPMMDGCVDVMGNAYGIDSMSDGLWFDHGSAFAD</sequence>
<evidence type="ECO:0000313" key="1">
    <source>
        <dbReference type="EMBL" id="OZY59225.1"/>
    </source>
</evidence>
<gene>
    <name evidence="1" type="ORF">CJF39_11815</name>
</gene>
<reference evidence="1 2" key="1">
    <citation type="submission" date="2017-08" db="EMBL/GenBank/DDBJ databases">
        <title>Genomic and metabolic characterisation of spoilage-associated Pseudomonas species.</title>
        <authorList>
            <person name="Stanborough T."/>
            <person name="Fegan N."/>
            <person name="Powell S.M."/>
            <person name="Singh T."/>
            <person name="Tamplin M.L."/>
            <person name="Chandry P.S."/>
        </authorList>
    </citation>
    <scope>NUCLEOTIDE SEQUENCE [LARGE SCALE GENOMIC DNA]</scope>
    <source>
        <strain evidence="1 2">L1802</strain>
    </source>
</reference>
<dbReference type="OrthoDB" id="7013251at2"/>
<dbReference type="AlphaFoldDB" id="A0A266NBR7"/>
<comment type="caution">
    <text evidence="1">The sequence shown here is derived from an EMBL/GenBank/DDBJ whole genome shotgun (WGS) entry which is preliminary data.</text>
</comment>
<protein>
    <submittedName>
        <fullName evidence="1">Uncharacterized protein</fullName>
    </submittedName>
</protein>
<accession>A0A266NBR7</accession>
<proteinExistence type="predicted"/>